<evidence type="ECO:0000256" key="4">
    <source>
        <dbReference type="ARBA" id="ARBA00004752"/>
    </source>
</evidence>
<dbReference type="GO" id="GO:0046872">
    <property type="term" value="F:metal ion binding"/>
    <property type="evidence" value="ECO:0007669"/>
    <property type="project" value="UniProtKB-KW"/>
</dbReference>
<dbReference type="PROSITE" id="PS00844">
    <property type="entry name" value="DALA_DALA_LIGASE_2"/>
    <property type="match status" value="1"/>
</dbReference>
<keyword evidence="8 19" id="KW-0436">Ligase</keyword>
<keyword evidence="13 19" id="KW-0133">Cell shape</keyword>
<keyword evidence="14 19" id="KW-0573">Peptidoglycan synthesis</keyword>
<dbReference type="Gene3D" id="3.30.1490.20">
    <property type="entry name" value="ATP-grasp fold, A domain"/>
    <property type="match status" value="1"/>
</dbReference>
<dbReference type="InterPro" id="IPR016185">
    <property type="entry name" value="PreATP-grasp_dom_sf"/>
</dbReference>
<dbReference type="NCBIfam" id="NF002378">
    <property type="entry name" value="PRK01372.1"/>
    <property type="match status" value="1"/>
</dbReference>
<dbReference type="GO" id="GO:0009252">
    <property type="term" value="P:peptidoglycan biosynthetic process"/>
    <property type="evidence" value="ECO:0007669"/>
    <property type="project" value="UniProtKB-UniRule"/>
</dbReference>
<evidence type="ECO:0000256" key="11">
    <source>
        <dbReference type="ARBA" id="ARBA00022840"/>
    </source>
</evidence>
<dbReference type="GO" id="GO:0005829">
    <property type="term" value="C:cytosol"/>
    <property type="evidence" value="ECO:0007669"/>
    <property type="project" value="TreeGrafter"/>
</dbReference>
<feature type="active site" evidence="20">
    <location>
        <position position="311"/>
    </location>
</feature>
<keyword evidence="12 21" id="KW-0460">Magnesium</keyword>
<feature type="binding site" evidence="21">
    <location>
        <position position="286"/>
    </location>
    <ligand>
        <name>Mg(2+)</name>
        <dbReference type="ChEBI" id="CHEBI:18420"/>
        <label>1</label>
    </ligand>
</feature>
<evidence type="ECO:0000256" key="14">
    <source>
        <dbReference type="ARBA" id="ARBA00022984"/>
    </source>
</evidence>
<evidence type="ECO:0000256" key="7">
    <source>
        <dbReference type="ARBA" id="ARBA00022490"/>
    </source>
</evidence>
<dbReference type="Pfam" id="PF07478">
    <property type="entry name" value="Dala_Dala_lig_C"/>
    <property type="match status" value="1"/>
</dbReference>
<evidence type="ECO:0000259" key="23">
    <source>
        <dbReference type="PROSITE" id="PS50975"/>
    </source>
</evidence>
<evidence type="ECO:0000256" key="18">
    <source>
        <dbReference type="ARBA" id="ARBA00060592"/>
    </source>
</evidence>
<evidence type="ECO:0000256" key="8">
    <source>
        <dbReference type="ARBA" id="ARBA00022598"/>
    </source>
</evidence>
<gene>
    <name evidence="19" type="primary">ddl</name>
    <name evidence="24" type="ORF">EA661_02720</name>
</gene>
<dbReference type="Proteomes" id="UP000291286">
    <property type="component" value="Unassembled WGS sequence"/>
</dbReference>
<keyword evidence="7 19" id="KW-0963">Cytoplasm</keyword>
<dbReference type="GO" id="GO:0071555">
    <property type="term" value="P:cell wall organization"/>
    <property type="evidence" value="ECO:0007669"/>
    <property type="project" value="UniProtKB-KW"/>
</dbReference>
<evidence type="ECO:0000256" key="15">
    <source>
        <dbReference type="ARBA" id="ARBA00023211"/>
    </source>
</evidence>
<dbReference type="Gene3D" id="3.40.50.20">
    <property type="match status" value="1"/>
</dbReference>
<dbReference type="GO" id="GO:0005524">
    <property type="term" value="F:ATP binding"/>
    <property type="evidence" value="ECO:0007669"/>
    <property type="project" value="UniProtKB-UniRule"/>
</dbReference>
<dbReference type="InterPro" id="IPR011761">
    <property type="entry name" value="ATP-grasp"/>
</dbReference>
<dbReference type="Gene3D" id="3.30.470.20">
    <property type="entry name" value="ATP-grasp fold, B domain"/>
    <property type="match status" value="1"/>
</dbReference>
<dbReference type="SUPFAM" id="SSF52440">
    <property type="entry name" value="PreATP-grasp domain"/>
    <property type="match status" value="1"/>
</dbReference>
<evidence type="ECO:0000256" key="13">
    <source>
        <dbReference type="ARBA" id="ARBA00022960"/>
    </source>
</evidence>
<feature type="binding site" evidence="21">
    <location>
        <position position="300"/>
    </location>
    <ligand>
        <name>Mg(2+)</name>
        <dbReference type="ChEBI" id="CHEBI:18420"/>
        <label>2</label>
    </ligand>
</feature>
<dbReference type="AlphaFoldDB" id="A0A4Q8LQV8"/>
<dbReference type="PROSITE" id="PS00843">
    <property type="entry name" value="DALA_DALA_LIGASE_1"/>
    <property type="match status" value="1"/>
</dbReference>
<dbReference type="GO" id="GO:0008360">
    <property type="term" value="P:regulation of cell shape"/>
    <property type="evidence" value="ECO:0007669"/>
    <property type="project" value="UniProtKB-KW"/>
</dbReference>
<comment type="cofactor">
    <cofactor evidence="1">
        <name>Mn(2+)</name>
        <dbReference type="ChEBI" id="CHEBI:29035"/>
    </cofactor>
</comment>
<name>A0A4Q8LQV8_9GAMM</name>
<feature type="binding site" evidence="21">
    <location>
        <position position="302"/>
    </location>
    <ligand>
        <name>Mg(2+)</name>
        <dbReference type="ChEBI" id="CHEBI:18420"/>
        <label>2</label>
    </ligand>
</feature>
<evidence type="ECO:0000256" key="3">
    <source>
        <dbReference type="ARBA" id="ARBA00004496"/>
    </source>
</evidence>
<keyword evidence="15 21" id="KW-0464">Manganese</keyword>
<dbReference type="NCBIfam" id="TIGR01205">
    <property type="entry name" value="D_ala_D_alaTIGR"/>
    <property type="match status" value="1"/>
</dbReference>
<dbReference type="HAMAP" id="MF_00047">
    <property type="entry name" value="Dala_Dala_lig"/>
    <property type="match status" value="1"/>
</dbReference>
<comment type="similarity">
    <text evidence="5 19">Belongs to the D-alanine--D-alanine ligase family.</text>
</comment>
<evidence type="ECO:0000256" key="10">
    <source>
        <dbReference type="ARBA" id="ARBA00022741"/>
    </source>
</evidence>
<comment type="function">
    <text evidence="2 19">Cell wall formation.</text>
</comment>
<comment type="pathway">
    <text evidence="18">Glycan biosynthesis.</text>
</comment>
<accession>A0A4Q8LQV8</accession>
<dbReference type="InterPro" id="IPR000291">
    <property type="entry name" value="D-Ala_lig_Van_CS"/>
</dbReference>
<keyword evidence="11 22" id="KW-0067">ATP-binding</keyword>
<keyword evidence="9 21" id="KW-0479">Metal-binding</keyword>
<keyword evidence="16 19" id="KW-0961">Cell wall biogenesis/degradation</keyword>
<evidence type="ECO:0000256" key="9">
    <source>
        <dbReference type="ARBA" id="ARBA00022723"/>
    </source>
</evidence>
<dbReference type="RefSeq" id="WP_130515475.1">
    <property type="nucleotide sequence ID" value="NZ_SHMA01000001.1"/>
</dbReference>
<keyword evidence="10 22" id="KW-0547">Nucleotide-binding</keyword>
<dbReference type="InterPro" id="IPR013815">
    <property type="entry name" value="ATP_grasp_subdomain_1"/>
</dbReference>
<dbReference type="UniPathway" id="UPA00219"/>
<dbReference type="PROSITE" id="PS50975">
    <property type="entry name" value="ATP_GRASP"/>
    <property type="match status" value="1"/>
</dbReference>
<comment type="pathway">
    <text evidence="4 19">Cell wall biogenesis; peptidoglycan biosynthesis.</text>
</comment>
<feature type="binding site" evidence="21">
    <location>
        <position position="300"/>
    </location>
    <ligand>
        <name>Mg(2+)</name>
        <dbReference type="ChEBI" id="CHEBI:18420"/>
        <label>1</label>
    </ligand>
</feature>
<comment type="subcellular location">
    <subcellularLocation>
        <location evidence="3 19">Cytoplasm</location>
    </subcellularLocation>
</comment>
<evidence type="ECO:0000313" key="24">
    <source>
        <dbReference type="EMBL" id="TAA33196.1"/>
    </source>
</evidence>
<dbReference type="FunFam" id="3.30.470.20:FF:000008">
    <property type="entry name" value="D-alanine--D-alanine ligase"/>
    <property type="match status" value="1"/>
</dbReference>
<reference evidence="24 25" key="1">
    <citation type="submission" date="2019-02" db="EMBL/GenBank/DDBJ databases">
        <title>WGS of Pseudoxanthomonas species novum from clinical isolates.</title>
        <authorList>
            <person name="Bernier A.-M."/>
            <person name="Bernard K."/>
            <person name="Vachon A."/>
        </authorList>
    </citation>
    <scope>NUCLEOTIDE SEQUENCE [LARGE SCALE GENOMIC DNA]</scope>
    <source>
        <strain evidence="24 25">NML171202</strain>
    </source>
</reference>
<evidence type="ECO:0000256" key="2">
    <source>
        <dbReference type="ARBA" id="ARBA00003921"/>
    </source>
</evidence>
<dbReference type="PANTHER" id="PTHR23132:SF23">
    <property type="entry name" value="D-ALANINE--D-ALANINE LIGASE B"/>
    <property type="match status" value="1"/>
</dbReference>
<evidence type="ECO:0000256" key="20">
    <source>
        <dbReference type="PIRSR" id="PIRSR039102-1"/>
    </source>
</evidence>
<evidence type="ECO:0000256" key="17">
    <source>
        <dbReference type="ARBA" id="ARBA00047614"/>
    </source>
</evidence>
<evidence type="ECO:0000256" key="12">
    <source>
        <dbReference type="ARBA" id="ARBA00022842"/>
    </source>
</evidence>
<dbReference type="FunFam" id="3.30.1490.20:FF:000007">
    <property type="entry name" value="D-alanine--D-alanine ligase"/>
    <property type="match status" value="1"/>
</dbReference>
<sequence length="336" mass="34993">MSVLSLPSSRIADAAAFGRVAVLMGGTSSEREVSLNSGANVLEALTARGVDAFAVDGIPALATLLAQGGCDRVFNVLHGHNGGGEDGVVQGLMTAFGVPYTGSNVLGSALSMDKVRTKQVWLSLGLPTPRYVRLAATADAAADAHDRANAAEGRMPKAAVHAAAAELGLPVIVKPANEGSSVGVTRVFEDAQLDEAVALAARYDGELLMEQLVVGDELTVGILGQTALPSIRIVPKGAWYDYNAKYIAEDTQYLCPGLEGEAEEEIRRIALAAFNAAGCGGWGRVDVMRDAASGAFFLLEVNTAPGMTSHSLVPKAARQAGLGFEDLCWRILEQTV</sequence>
<feature type="domain" description="ATP-grasp" evidence="23">
    <location>
        <begin position="118"/>
        <end position="333"/>
    </location>
</feature>
<comment type="caution">
    <text evidence="24">The sequence shown here is derived from an EMBL/GenBank/DDBJ whole genome shotgun (WGS) entry which is preliminary data.</text>
</comment>
<evidence type="ECO:0000256" key="16">
    <source>
        <dbReference type="ARBA" id="ARBA00023316"/>
    </source>
</evidence>
<dbReference type="InterPro" id="IPR011095">
    <property type="entry name" value="Dala_Dala_lig_C"/>
</dbReference>
<proteinExistence type="inferred from homology"/>
<comment type="cofactor">
    <cofactor evidence="21">
        <name>Mg(2+)</name>
        <dbReference type="ChEBI" id="CHEBI:18420"/>
    </cofactor>
    <cofactor evidence="21">
        <name>Mn(2+)</name>
        <dbReference type="ChEBI" id="CHEBI:29035"/>
    </cofactor>
    <text evidence="21">Binds 2 magnesium or manganese ions per subunit.</text>
</comment>
<evidence type="ECO:0000256" key="5">
    <source>
        <dbReference type="ARBA" id="ARBA00010871"/>
    </source>
</evidence>
<comment type="catalytic activity">
    <reaction evidence="17 19">
        <text>2 D-alanine + ATP = D-alanyl-D-alanine + ADP + phosphate + H(+)</text>
        <dbReference type="Rhea" id="RHEA:11224"/>
        <dbReference type="ChEBI" id="CHEBI:15378"/>
        <dbReference type="ChEBI" id="CHEBI:30616"/>
        <dbReference type="ChEBI" id="CHEBI:43474"/>
        <dbReference type="ChEBI" id="CHEBI:57416"/>
        <dbReference type="ChEBI" id="CHEBI:57822"/>
        <dbReference type="ChEBI" id="CHEBI:456216"/>
        <dbReference type="EC" id="6.3.2.4"/>
    </reaction>
</comment>
<dbReference type="EC" id="6.3.2.4" evidence="6 19"/>
<dbReference type="PANTHER" id="PTHR23132">
    <property type="entry name" value="D-ALANINE--D-ALANINE LIGASE"/>
    <property type="match status" value="1"/>
</dbReference>
<dbReference type="GO" id="GO:0008716">
    <property type="term" value="F:D-alanine-D-alanine ligase activity"/>
    <property type="evidence" value="ECO:0007669"/>
    <property type="project" value="UniProtKB-UniRule"/>
</dbReference>
<evidence type="ECO:0000313" key="25">
    <source>
        <dbReference type="Proteomes" id="UP000291286"/>
    </source>
</evidence>
<evidence type="ECO:0000256" key="19">
    <source>
        <dbReference type="HAMAP-Rule" id="MF_00047"/>
    </source>
</evidence>
<evidence type="ECO:0000256" key="1">
    <source>
        <dbReference type="ARBA" id="ARBA00001936"/>
    </source>
</evidence>
<evidence type="ECO:0000256" key="21">
    <source>
        <dbReference type="PIRSR" id="PIRSR039102-3"/>
    </source>
</evidence>
<feature type="active site" evidence="20">
    <location>
        <position position="180"/>
    </location>
</feature>
<protein>
    <recommendedName>
        <fullName evidence="6 19">D-alanine--D-alanine ligase</fullName>
        <ecNumber evidence="6 19">6.3.2.4</ecNumber>
    </recommendedName>
    <alternativeName>
        <fullName evidence="19">D-Ala-D-Ala ligase</fullName>
    </alternativeName>
    <alternativeName>
        <fullName evidence="19">D-alanylalanine synthetase</fullName>
    </alternativeName>
</protein>
<dbReference type="InterPro" id="IPR005905">
    <property type="entry name" value="D_ala_D_ala"/>
</dbReference>
<dbReference type="EMBL" id="SHMB01000001">
    <property type="protein sequence ID" value="TAA33196.1"/>
    <property type="molecule type" value="Genomic_DNA"/>
</dbReference>
<evidence type="ECO:0000256" key="22">
    <source>
        <dbReference type="PROSITE-ProRule" id="PRU00409"/>
    </source>
</evidence>
<dbReference type="SUPFAM" id="SSF56059">
    <property type="entry name" value="Glutathione synthetase ATP-binding domain-like"/>
    <property type="match status" value="1"/>
</dbReference>
<dbReference type="PIRSF" id="PIRSF039102">
    <property type="entry name" value="Ddl/VanB"/>
    <property type="match status" value="1"/>
</dbReference>
<feature type="active site" evidence="20">
    <location>
        <position position="30"/>
    </location>
</feature>
<evidence type="ECO:0000256" key="6">
    <source>
        <dbReference type="ARBA" id="ARBA00012216"/>
    </source>
</evidence>
<organism evidence="24 25">
    <name type="scientific">Pseudoxanthomonas winnipegensis</name>
    <dbReference type="NCBI Taxonomy" id="2480810"/>
    <lineage>
        <taxon>Bacteria</taxon>
        <taxon>Pseudomonadati</taxon>
        <taxon>Pseudomonadota</taxon>
        <taxon>Gammaproteobacteria</taxon>
        <taxon>Lysobacterales</taxon>
        <taxon>Lysobacteraceae</taxon>
        <taxon>Pseudoxanthomonas</taxon>
    </lineage>
</organism>